<gene>
    <name evidence="1" type="ORF">D778_01029</name>
</gene>
<dbReference type="EMBL" id="ANLA01000002">
    <property type="protein sequence ID" value="EMQ96547.1"/>
    <property type="molecule type" value="Genomic_DNA"/>
</dbReference>
<proteinExistence type="predicted"/>
<sequence length="104" mass="12193">MIEIENSKIKDIEITWDYSAYSYRTNTKLEIEIQPLNACWNGLDGTDRSEKILKPIKDISKHPIGKLHLTFAEYNTKCFKWRVKTTNTVNGIESFTDWQFASFL</sequence>
<keyword evidence="2" id="KW-1185">Reference proteome</keyword>
<comment type="caution">
    <text evidence="1">The sequence shown here is derived from an EMBL/GenBank/DDBJ whole genome shotgun (WGS) entry which is preliminary data.</text>
</comment>
<evidence type="ECO:0000313" key="2">
    <source>
        <dbReference type="Proteomes" id="UP000012024"/>
    </source>
</evidence>
<accession>M7MJQ1</accession>
<protein>
    <submittedName>
        <fullName evidence="1">Uncharacterized protein</fullName>
    </submittedName>
</protein>
<name>M7MJQ1_9FLAO</name>
<reference evidence="1 2" key="1">
    <citation type="submission" date="2012-12" db="EMBL/GenBank/DDBJ databases">
        <title>Genome assembly of Formosa sp. AK20.</title>
        <authorList>
            <person name="Kumar R."/>
            <person name="Khatri I."/>
            <person name="Vaidya B."/>
            <person name="Subramanian S."/>
            <person name="Pinnaka A."/>
        </authorList>
    </citation>
    <scope>NUCLEOTIDE SEQUENCE [LARGE SCALE GENOMIC DNA]</scope>
    <source>
        <strain evidence="1 2">AK20</strain>
    </source>
</reference>
<organism evidence="1 2">
    <name type="scientific">Xanthomarina gelatinilytica</name>
    <dbReference type="NCBI Taxonomy" id="1137281"/>
    <lineage>
        <taxon>Bacteria</taxon>
        <taxon>Pseudomonadati</taxon>
        <taxon>Bacteroidota</taxon>
        <taxon>Flavobacteriia</taxon>
        <taxon>Flavobacteriales</taxon>
        <taxon>Flavobacteriaceae</taxon>
        <taxon>Xanthomarina</taxon>
    </lineage>
</organism>
<dbReference type="eggNOG" id="ENOG502ZIQD">
    <property type="taxonomic scope" value="Bacteria"/>
</dbReference>
<dbReference type="AlphaFoldDB" id="M7MJQ1"/>
<evidence type="ECO:0000313" key="1">
    <source>
        <dbReference type="EMBL" id="EMQ96547.1"/>
    </source>
</evidence>
<dbReference type="PATRIC" id="fig|1137281.3.peg.30"/>
<dbReference type="Proteomes" id="UP000012024">
    <property type="component" value="Unassembled WGS sequence"/>
</dbReference>